<dbReference type="Pfam" id="PF02617">
    <property type="entry name" value="ClpS"/>
    <property type="match status" value="1"/>
</dbReference>
<keyword evidence="2" id="KW-0645">Protease</keyword>
<dbReference type="GO" id="GO:0006508">
    <property type="term" value="P:proteolysis"/>
    <property type="evidence" value="ECO:0007669"/>
    <property type="project" value="UniProtKB-KW"/>
</dbReference>
<dbReference type="AlphaFoldDB" id="T1D6M0"/>
<protein>
    <submittedName>
        <fullName evidence="2">ATP-dependent Clp protease adaptor protein ClpS</fullName>
    </submittedName>
</protein>
<dbReference type="SUPFAM" id="SSF54736">
    <property type="entry name" value="ClpS-like"/>
    <property type="match status" value="1"/>
</dbReference>
<dbReference type="HAMAP" id="MF_00302">
    <property type="entry name" value="ClpS"/>
    <property type="match status" value="1"/>
</dbReference>
<dbReference type="GO" id="GO:0008233">
    <property type="term" value="F:peptidase activity"/>
    <property type="evidence" value="ECO:0007669"/>
    <property type="project" value="UniProtKB-KW"/>
</dbReference>
<proteinExistence type="inferred from homology"/>
<reference evidence="2" key="1">
    <citation type="submission" date="2013-08" db="EMBL/GenBank/DDBJ databases">
        <authorList>
            <person name="Mendez C."/>
            <person name="Richter M."/>
            <person name="Ferrer M."/>
            <person name="Sanchez J."/>
        </authorList>
    </citation>
    <scope>NUCLEOTIDE SEQUENCE</scope>
</reference>
<dbReference type="EMBL" id="AUZY01000889">
    <property type="protein sequence ID" value="EQD77069.1"/>
    <property type="molecule type" value="Genomic_DNA"/>
</dbReference>
<sequence length="110" mass="12620">MRYNRGMSTEHLPSHVLAPEVALPSLGEPPLYQVVLLNDDFTPMEFVVEILEKFFHLGRLQATQIMLNVHTRGKGICGIFPYEIAETKVFQIRDFARQHEHPLMCTLEAV</sequence>
<reference evidence="2" key="2">
    <citation type="journal article" date="2014" name="ISME J.">
        <title>Microbial stratification in low pH oxic and suboxic macroscopic growths along an acid mine drainage.</title>
        <authorList>
            <person name="Mendez-Garcia C."/>
            <person name="Mesa V."/>
            <person name="Sprenger R.R."/>
            <person name="Richter M."/>
            <person name="Diez M.S."/>
            <person name="Solano J."/>
            <person name="Bargiela R."/>
            <person name="Golyshina O.V."/>
            <person name="Manteca A."/>
            <person name="Ramos J.L."/>
            <person name="Gallego J.R."/>
            <person name="Llorente I."/>
            <person name="Martins Dos Santos V.A."/>
            <person name="Jensen O.N."/>
            <person name="Pelaez A.I."/>
            <person name="Sanchez J."/>
            <person name="Ferrer M."/>
        </authorList>
    </citation>
    <scope>NUCLEOTIDE SEQUENCE</scope>
</reference>
<dbReference type="InterPro" id="IPR003769">
    <property type="entry name" value="ClpS_core"/>
</dbReference>
<evidence type="ECO:0000259" key="1">
    <source>
        <dbReference type="Pfam" id="PF02617"/>
    </source>
</evidence>
<accession>T1D6M0</accession>
<dbReference type="Gene3D" id="3.30.1390.10">
    <property type="match status" value="1"/>
</dbReference>
<gene>
    <name evidence="2" type="ORF">B1B_01272</name>
</gene>
<comment type="caution">
    <text evidence="2">The sequence shown here is derived from an EMBL/GenBank/DDBJ whole genome shotgun (WGS) entry which is preliminary data.</text>
</comment>
<organism evidence="2">
    <name type="scientific">mine drainage metagenome</name>
    <dbReference type="NCBI Taxonomy" id="410659"/>
    <lineage>
        <taxon>unclassified sequences</taxon>
        <taxon>metagenomes</taxon>
        <taxon>ecological metagenomes</taxon>
    </lineage>
</organism>
<dbReference type="PANTHER" id="PTHR33473:SF19">
    <property type="entry name" value="ATP-DEPENDENT CLP PROTEASE ADAPTER PROTEIN CLPS"/>
    <property type="match status" value="1"/>
</dbReference>
<keyword evidence="2" id="KW-0378">Hydrolase</keyword>
<dbReference type="InterPro" id="IPR014719">
    <property type="entry name" value="Ribosomal_bL12_C/ClpS-like"/>
</dbReference>
<evidence type="ECO:0000313" key="2">
    <source>
        <dbReference type="EMBL" id="EQD77069.1"/>
    </source>
</evidence>
<feature type="domain" description="Adaptor protein ClpS core" evidence="1">
    <location>
        <begin position="28"/>
        <end position="106"/>
    </location>
</feature>
<dbReference type="PANTHER" id="PTHR33473">
    <property type="entry name" value="ATP-DEPENDENT CLP PROTEASE ADAPTER PROTEIN CLPS1, CHLOROPLASTIC"/>
    <property type="match status" value="1"/>
</dbReference>
<dbReference type="FunFam" id="3.30.1390.10:FF:000002">
    <property type="entry name" value="ATP-dependent Clp protease adapter protein ClpS"/>
    <property type="match status" value="1"/>
</dbReference>
<name>T1D6M0_9ZZZZ</name>
<dbReference type="NCBIfam" id="NF000672">
    <property type="entry name" value="PRK00033.1-5"/>
    <property type="match status" value="1"/>
</dbReference>
<dbReference type="InterPro" id="IPR022935">
    <property type="entry name" value="ClpS"/>
</dbReference>
<dbReference type="GO" id="GO:0030163">
    <property type="term" value="P:protein catabolic process"/>
    <property type="evidence" value="ECO:0007669"/>
    <property type="project" value="InterPro"/>
</dbReference>